<dbReference type="SUPFAM" id="SSF51695">
    <property type="entry name" value="PLC-like phosphodiesterases"/>
    <property type="match status" value="1"/>
</dbReference>
<keyword evidence="3" id="KW-1185">Reference proteome</keyword>
<dbReference type="PANTHER" id="PTHR46211">
    <property type="entry name" value="GLYCEROPHOSPHORYL DIESTER PHOSPHODIESTERASE"/>
    <property type="match status" value="1"/>
</dbReference>
<evidence type="ECO:0000313" key="3">
    <source>
        <dbReference type="Proteomes" id="UP000220034"/>
    </source>
</evidence>
<evidence type="ECO:0000259" key="1">
    <source>
        <dbReference type="PROSITE" id="PS51704"/>
    </source>
</evidence>
<dbReference type="InterPro" id="IPR017946">
    <property type="entry name" value="PLC-like_Pdiesterase_TIM-brl"/>
</dbReference>
<organism evidence="2 3">
    <name type="scientific">Pontivivens marinum</name>
    <dbReference type="NCBI Taxonomy" id="1690039"/>
    <lineage>
        <taxon>Bacteria</taxon>
        <taxon>Pseudomonadati</taxon>
        <taxon>Pseudomonadota</taxon>
        <taxon>Alphaproteobacteria</taxon>
        <taxon>Rhodobacterales</taxon>
        <taxon>Paracoccaceae</taxon>
        <taxon>Pontivivens</taxon>
    </lineage>
</organism>
<accession>A0A2C9CNN3</accession>
<evidence type="ECO:0000313" key="2">
    <source>
        <dbReference type="EMBL" id="SOH92818.1"/>
    </source>
</evidence>
<dbReference type="Gene3D" id="3.20.20.190">
    <property type="entry name" value="Phosphatidylinositol (PI) phosphodiesterase"/>
    <property type="match status" value="1"/>
</dbReference>
<feature type="domain" description="GP-PDE" evidence="1">
    <location>
        <begin position="10"/>
        <end position="250"/>
    </location>
</feature>
<dbReference type="GO" id="GO:0008081">
    <property type="term" value="F:phosphoric diester hydrolase activity"/>
    <property type="evidence" value="ECO:0007669"/>
    <property type="project" value="InterPro"/>
</dbReference>
<dbReference type="GO" id="GO:0006629">
    <property type="term" value="P:lipid metabolic process"/>
    <property type="evidence" value="ECO:0007669"/>
    <property type="project" value="InterPro"/>
</dbReference>
<reference evidence="3" key="1">
    <citation type="submission" date="2017-09" db="EMBL/GenBank/DDBJ databases">
        <authorList>
            <person name="Varghese N."/>
            <person name="Submissions S."/>
        </authorList>
    </citation>
    <scope>NUCLEOTIDE SEQUENCE [LARGE SCALE GENOMIC DNA]</scope>
    <source>
        <strain evidence="3">C7</strain>
    </source>
</reference>
<dbReference type="Proteomes" id="UP000220034">
    <property type="component" value="Unassembled WGS sequence"/>
</dbReference>
<protein>
    <submittedName>
        <fullName evidence="2">Glycerophosphoryl diester phosphodiesterase</fullName>
    </submittedName>
</protein>
<dbReference type="OrthoDB" id="384721at2"/>
<name>A0A2C9CNN3_9RHOB</name>
<dbReference type="Pfam" id="PF03009">
    <property type="entry name" value="GDPD"/>
    <property type="match status" value="1"/>
</dbReference>
<dbReference type="InterPro" id="IPR030395">
    <property type="entry name" value="GP_PDE_dom"/>
</dbReference>
<sequence>MMKLPSEFLARPVAHRALHGPGCPENSLAAIRAAVAGGWGIEVDVQPSSDGTPMVFHDYALDRLTGREGWIRLHSTEQLQAILLLGGDECIPTLQQVLDVVAGQVPLVVEIKDQDGSLGPSVGALERAVADVLLGYDGPVAVMGFNPNSIRVFGGFAPDIPRGLVTDAFSAEHWPMVPAARREKLAEMRDLIPSGACFISHNRASLDTRQVLTLRDRGFPILTWTIRSAEQAETALHVADQITFEGYTPE</sequence>
<dbReference type="AlphaFoldDB" id="A0A2C9CNN3"/>
<dbReference type="PROSITE" id="PS51704">
    <property type="entry name" value="GP_PDE"/>
    <property type="match status" value="1"/>
</dbReference>
<dbReference type="EMBL" id="OCTN01000001">
    <property type="protein sequence ID" value="SOH92818.1"/>
    <property type="molecule type" value="Genomic_DNA"/>
</dbReference>
<proteinExistence type="predicted"/>
<gene>
    <name evidence="2" type="ORF">SAMN06273572_101667</name>
</gene>
<dbReference type="PANTHER" id="PTHR46211:SF1">
    <property type="entry name" value="GLYCEROPHOSPHODIESTER PHOSPHODIESTERASE, CYTOPLASMIC"/>
    <property type="match status" value="1"/>
</dbReference>